<dbReference type="GO" id="GO:0016301">
    <property type="term" value="F:kinase activity"/>
    <property type="evidence" value="ECO:0007669"/>
    <property type="project" value="UniProtKB-KW"/>
</dbReference>
<dbReference type="Gene3D" id="3.30.70.560">
    <property type="entry name" value="7,8-Dihydro-6-hydroxymethylpterin-pyrophosphokinase HPPK"/>
    <property type="match status" value="1"/>
</dbReference>
<reference evidence="15 16" key="1">
    <citation type="submission" date="2020-08" db="EMBL/GenBank/DDBJ databases">
        <title>Genomic Encyclopedia of Type Strains, Phase IV (KMG-IV): sequencing the most valuable type-strain genomes for metagenomic binning, comparative biology and taxonomic classification.</title>
        <authorList>
            <person name="Goeker M."/>
        </authorList>
    </citation>
    <scope>NUCLEOTIDE SEQUENCE [LARGE SCALE GENOMIC DNA]</scope>
    <source>
        <strain evidence="15 16">DSM 102850</strain>
    </source>
</reference>
<comment type="pathway">
    <text evidence="1">Cofactor biosynthesis; tetrahydrofolate biosynthesis; 2-amino-4-hydroxy-6-hydroxymethyl-7,8-dihydropteridine diphosphate from 7,8-dihydroneopterin triphosphate: step 4/4.</text>
</comment>
<organism evidence="15 16">
    <name type="scientific">Parvularcula dongshanensis</name>
    <dbReference type="NCBI Taxonomy" id="1173995"/>
    <lineage>
        <taxon>Bacteria</taxon>
        <taxon>Pseudomonadati</taxon>
        <taxon>Pseudomonadota</taxon>
        <taxon>Alphaproteobacteria</taxon>
        <taxon>Parvularculales</taxon>
        <taxon>Parvularculaceae</taxon>
        <taxon>Parvularcula</taxon>
    </lineage>
</organism>
<dbReference type="InterPro" id="IPR035907">
    <property type="entry name" value="Hppk_sf"/>
</dbReference>
<feature type="region of interest" description="Disordered" evidence="13">
    <location>
        <begin position="161"/>
        <end position="185"/>
    </location>
</feature>
<keyword evidence="8" id="KW-0067">ATP-binding</keyword>
<comment type="similarity">
    <text evidence="2">Belongs to the HPPK family.</text>
</comment>
<evidence type="ECO:0000256" key="8">
    <source>
        <dbReference type="ARBA" id="ARBA00022840"/>
    </source>
</evidence>
<evidence type="ECO:0000256" key="5">
    <source>
        <dbReference type="ARBA" id="ARBA00022679"/>
    </source>
</evidence>
<sequence length="185" mass="19939">MLMKTVVLIGLGSNKSFGPFEPTALVVRAARALQVLGPIECTPFYGSEAWPDPAAPPYVNAVAAVETAAEPESVLEVLLAIEAGFGRRRAGFDRYAPRTLDLDLLAAGPLRRDTPRLCLPHPRLAERGFVLLPLRDLVPDFVHPVTGRTVDEMIDGLVSPGTWPLSPQPDLPRSKTRASRAGARA</sequence>
<gene>
    <name evidence="15" type="ORF">GGQ59_002530</name>
</gene>
<name>A0A840I4U7_9PROT</name>
<dbReference type="SUPFAM" id="SSF55083">
    <property type="entry name" value="6-hydroxymethyl-7,8-dihydropterin pyrophosphokinase, HPPK"/>
    <property type="match status" value="1"/>
</dbReference>
<keyword evidence="9" id="KW-0289">Folate biosynthesis</keyword>
<dbReference type="GO" id="GO:0046656">
    <property type="term" value="P:folic acid biosynthetic process"/>
    <property type="evidence" value="ECO:0007669"/>
    <property type="project" value="UniProtKB-KW"/>
</dbReference>
<protein>
    <recommendedName>
        <fullName evidence="4">2-amino-4-hydroxy-6-hydroxymethyldihydropteridine pyrophosphokinase</fullName>
        <ecNumber evidence="3">2.7.6.3</ecNumber>
    </recommendedName>
    <alternativeName>
        <fullName evidence="11">6-hydroxymethyl-7,8-dihydropterin pyrophosphokinase</fullName>
    </alternativeName>
    <alternativeName>
        <fullName evidence="12">7,8-dihydro-6-hydroxymethylpterin-pyrophosphokinase</fullName>
    </alternativeName>
</protein>
<dbReference type="NCBIfam" id="TIGR01498">
    <property type="entry name" value="folK"/>
    <property type="match status" value="1"/>
</dbReference>
<keyword evidence="7 15" id="KW-0418">Kinase</keyword>
<evidence type="ECO:0000313" key="15">
    <source>
        <dbReference type="EMBL" id="MBB4659986.1"/>
    </source>
</evidence>
<evidence type="ECO:0000256" key="9">
    <source>
        <dbReference type="ARBA" id="ARBA00022909"/>
    </source>
</evidence>
<dbReference type="GO" id="GO:0046654">
    <property type="term" value="P:tetrahydrofolate biosynthetic process"/>
    <property type="evidence" value="ECO:0007669"/>
    <property type="project" value="UniProtKB-UniPathway"/>
</dbReference>
<evidence type="ECO:0000259" key="14">
    <source>
        <dbReference type="PROSITE" id="PS00794"/>
    </source>
</evidence>
<dbReference type="UniPathway" id="UPA00077">
    <property type="reaction ID" value="UER00155"/>
</dbReference>
<evidence type="ECO:0000256" key="1">
    <source>
        <dbReference type="ARBA" id="ARBA00005051"/>
    </source>
</evidence>
<dbReference type="GO" id="GO:0003848">
    <property type="term" value="F:2-amino-4-hydroxy-6-hydroxymethyldihydropteridine diphosphokinase activity"/>
    <property type="evidence" value="ECO:0007669"/>
    <property type="project" value="UniProtKB-EC"/>
</dbReference>
<keyword evidence="16" id="KW-1185">Reference proteome</keyword>
<dbReference type="InterPro" id="IPR000550">
    <property type="entry name" value="Hppk"/>
</dbReference>
<dbReference type="GO" id="GO:0005524">
    <property type="term" value="F:ATP binding"/>
    <property type="evidence" value="ECO:0007669"/>
    <property type="project" value="UniProtKB-KW"/>
</dbReference>
<evidence type="ECO:0000256" key="12">
    <source>
        <dbReference type="ARBA" id="ARBA00033413"/>
    </source>
</evidence>
<keyword evidence="6" id="KW-0547">Nucleotide-binding</keyword>
<evidence type="ECO:0000256" key="11">
    <source>
        <dbReference type="ARBA" id="ARBA00029766"/>
    </source>
</evidence>
<dbReference type="PANTHER" id="PTHR43071:SF1">
    <property type="entry name" value="2-AMINO-4-HYDROXY-6-HYDROXYMETHYLDIHYDROPTERIDINE PYROPHOSPHOKINASE"/>
    <property type="match status" value="1"/>
</dbReference>
<keyword evidence="5 15" id="KW-0808">Transferase</keyword>
<evidence type="ECO:0000256" key="4">
    <source>
        <dbReference type="ARBA" id="ARBA00016218"/>
    </source>
</evidence>
<evidence type="ECO:0000256" key="13">
    <source>
        <dbReference type="SAM" id="MobiDB-lite"/>
    </source>
</evidence>
<feature type="domain" description="7,8-dihydro-6-hydroxymethylpterin-pyrophosphokinase" evidence="14">
    <location>
        <begin position="94"/>
        <end position="105"/>
    </location>
</feature>
<proteinExistence type="inferred from homology"/>
<comment type="function">
    <text evidence="10">Catalyzes the transfer of pyrophosphate from adenosine triphosphate (ATP) to 6-hydroxymethyl-7,8-dihydropterin, an enzymatic step in folate biosynthesis pathway.</text>
</comment>
<evidence type="ECO:0000313" key="16">
    <source>
        <dbReference type="Proteomes" id="UP000563524"/>
    </source>
</evidence>
<dbReference type="Proteomes" id="UP000563524">
    <property type="component" value="Unassembled WGS sequence"/>
</dbReference>
<evidence type="ECO:0000256" key="2">
    <source>
        <dbReference type="ARBA" id="ARBA00005810"/>
    </source>
</evidence>
<evidence type="ECO:0000256" key="7">
    <source>
        <dbReference type="ARBA" id="ARBA00022777"/>
    </source>
</evidence>
<dbReference type="RefSeq" id="WP_183819148.1">
    <property type="nucleotide sequence ID" value="NZ_JACHOB010000006.1"/>
</dbReference>
<dbReference type="EC" id="2.7.6.3" evidence="3"/>
<evidence type="ECO:0000256" key="10">
    <source>
        <dbReference type="ARBA" id="ARBA00029409"/>
    </source>
</evidence>
<dbReference type="EMBL" id="JACHOB010000006">
    <property type="protein sequence ID" value="MBB4659986.1"/>
    <property type="molecule type" value="Genomic_DNA"/>
</dbReference>
<dbReference type="AlphaFoldDB" id="A0A840I4U7"/>
<evidence type="ECO:0000256" key="6">
    <source>
        <dbReference type="ARBA" id="ARBA00022741"/>
    </source>
</evidence>
<accession>A0A840I4U7</accession>
<dbReference type="PROSITE" id="PS00794">
    <property type="entry name" value="HPPK"/>
    <property type="match status" value="1"/>
</dbReference>
<dbReference type="PANTHER" id="PTHR43071">
    <property type="entry name" value="2-AMINO-4-HYDROXY-6-HYDROXYMETHYLDIHYDROPTERIDINE PYROPHOSPHOKINASE"/>
    <property type="match status" value="1"/>
</dbReference>
<evidence type="ECO:0000256" key="3">
    <source>
        <dbReference type="ARBA" id="ARBA00013253"/>
    </source>
</evidence>
<dbReference type="Pfam" id="PF01288">
    <property type="entry name" value="HPPK"/>
    <property type="match status" value="1"/>
</dbReference>
<comment type="caution">
    <text evidence="15">The sequence shown here is derived from an EMBL/GenBank/DDBJ whole genome shotgun (WGS) entry which is preliminary data.</text>
</comment>
<dbReference type="CDD" id="cd00483">
    <property type="entry name" value="HPPK"/>
    <property type="match status" value="1"/>
</dbReference>